<dbReference type="SUPFAM" id="SSF55920">
    <property type="entry name" value="Creatinase/aminopeptidase"/>
    <property type="match status" value="1"/>
</dbReference>
<evidence type="ECO:0000313" key="3">
    <source>
        <dbReference type="EMBL" id="RNJ42317.1"/>
    </source>
</evidence>
<dbReference type="RefSeq" id="WP_123169669.1">
    <property type="nucleotide sequence ID" value="NZ_QKOD01000011.1"/>
</dbReference>
<evidence type="ECO:0000259" key="2">
    <source>
        <dbReference type="Pfam" id="PF01321"/>
    </source>
</evidence>
<sequence length="389" mass="43520">MLPAPPPPDLPPREQALRIAAVRQEMSARNVAFLVLTDQKNVEYFSGYRTLSWGYHSRPMFLVIDHHDVTAVANRIESRNLEARPRDFSIFYYDGYLAEGAQAIVQRLALSDPAASAVAAIDYCQDMCGRGSLEIVDGIRDRGGRHLLCSATELLWRTRAIKTPFEAQQKRISFAIVNAAFDDAVAGARLGITEVELCRQIQSRIMQYGADRADPIAMTFCRGEFNYARPPEMRPLETGQYAWTDFRSTYGGYPADRNRIARGGEPEPWEIEAYRKTRAATIALAQGVRPWMTCGDLFSDFERLWRDAGLPAAYGLVSRIGHGGGLDVTEPPSISRNNPEPIRPGMILHLEPKLERHGAVFQFEEIIYVGEAGSEFLSDLSPEQIPVIN</sequence>
<dbReference type="GO" id="GO:0004177">
    <property type="term" value="F:aminopeptidase activity"/>
    <property type="evidence" value="ECO:0007669"/>
    <property type="project" value="UniProtKB-KW"/>
</dbReference>
<evidence type="ECO:0000313" key="4">
    <source>
        <dbReference type="Proteomes" id="UP000275436"/>
    </source>
</evidence>
<organism evidence="3 4">
    <name type="scientific">Mesorhizobium japonicum</name>
    <dbReference type="NCBI Taxonomy" id="2066070"/>
    <lineage>
        <taxon>Bacteria</taxon>
        <taxon>Pseudomonadati</taxon>
        <taxon>Pseudomonadota</taxon>
        <taxon>Alphaproteobacteria</taxon>
        <taxon>Hyphomicrobiales</taxon>
        <taxon>Phyllobacteriaceae</taxon>
        <taxon>Mesorhizobium</taxon>
    </lineage>
</organism>
<dbReference type="Gene3D" id="3.40.350.10">
    <property type="entry name" value="Creatinase/prolidase N-terminal domain"/>
    <property type="match status" value="1"/>
</dbReference>
<dbReference type="InterPro" id="IPR029149">
    <property type="entry name" value="Creatin/AminoP/Spt16_N"/>
</dbReference>
<dbReference type="InterPro" id="IPR036005">
    <property type="entry name" value="Creatinase/aminopeptidase-like"/>
</dbReference>
<dbReference type="EMBL" id="QKOD01000011">
    <property type="protein sequence ID" value="RNJ42317.1"/>
    <property type="molecule type" value="Genomic_DNA"/>
</dbReference>
<keyword evidence="3" id="KW-0645">Protease</keyword>
<dbReference type="InterPro" id="IPR000994">
    <property type="entry name" value="Pept_M24"/>
</dbReference>
<protein>
    <submittedName>
        <fullName evidence="3">Aminopeptidase P family protein</fullName>
    </submittedName>
</protein>
<dbReference type="SUPFAM" id="SSF53092">
    <property type="entry name" value="Creatinase/prolidase N-terminal domain"/>
    <property type="match status" value="1"/>
</dbReference>
<dbReference type="InterPro" id="IPR000587">
    <property type="entry name" value="Creatinase_N"/>
</dbReference>
<dbReference type="AlphaFoldDB" id="A0A3M9X2Q9"/>
<dbReference type="Proteomes" id="UP000275436">
    <property type="component" value="Unassembled WGS sequence"/>
</dbReference>
<feature type="domain" description="Creatinase N-terminal" evidence="2">
    <location>
        <begin position="18"/>
        <end position="108"/>
    </location>
</feature>
<keyword evidence="3" id="KW-0378">Hydrolase</keyword>
<dbReference type="InterPro" id="IPR050659">
    <property type="entry name" value="Peptidase_M24B"/>
</dbReference>
<dbReference type="PANTHER" id="PTHR46112">
    <property type="entry name" value="AMINOPEPTIDASE"/>
    <property type="match status" value="1"/>
</dbReference>
<dbReference type="CDD" id="cd01066">
    <property type="entry name" value="APP_MetAP"/>
    <property type="match status" value="1"/>
</dbReference>
<dbReference type="Pfam" id="PF01321">
    <property type="entry name" value="Creatinase_N"/>
    <property type="match status" value="1"/>
</dbReference>
<accession>A0A3M9X2Q9</accession>
<dbReference type="PANTHER" id="PTHR46112:SF2">
    <property type="entry name" value="XAA-PRO AMINOPEPTIDASE P-RELATED"/>
    <property type="match status" value="1"/>
</dbReference>
<reference evidence="3 4" key="1">
    <citation type="journal article" date="2018" name="Mol. Plant Microbe Interact.">
        <title>Taxonomically Different Co-Microsymbionts of a Relict Legume, Oxytropis popoviana, Have Complementary Sets of Symbiotic Genes and Together Increase the Efficiency of Plant Nodulation.</title>
        <authorList>
            <person name="Safronova V."/>
            <person name="Belimov A."/>
            <person name="Sazanova A."/>
            <person name="Chirak E."/>
            <person name="Verkhozina A."/>
            <person name="Kuznetsova I."/>
            <person name="Andronov E."/>
            <person name="Puhalsky J."/>
            <person name="Tikhonovich I."/>
        </authorList>
    </citation>
    <scope>NUCLEOTIDE SEQUENCE [LARGE SCALE GENOMIC DNA]</scope>
    <source>
        <strain evidence="3 4">Opo-235</strain>
    </source>
</reference>
<dbReference type="Gene3D" id="3.90.230.10">
    <property type="entry name" value="Creatinase/methionine aminopeptidase superfamily"/>
    <property type="match status" value="1"/>
</dbReference>
<feature type="domain" description="Peptidase M24" evidence="1">
    <location>
        <begin position="172"/>
        <end position="370"/>
    </location>
</feature>
<proteinExistence type="predicted"/>
<comment type="caution">
    <text evidence="3">The sequence shown here is derived from an EMBL/GenBank/DDBJ whole genome shotgun (WGS) entry which is preliminary data.</text>
</comment>
<evidence type="ECO:0000259" key="1">
    <source>
        <dbReference type="Pfam" id="PF00557"/>
    </source>
</evidence>
<name>A0A3M9X2Q9_9HYPH</name>
<keyword evidence="3" id="KW-0031">Aminopeptidase</keyword>
<dbReference type="Pfam" id="PF00557">
    <property type="entry name" value="Peptidase_M24"/>
    <property type="match status" value="1"/>
</dbReference>
<gene>
    <name evidence="3" type="ORF">DNR46_28270</name>
</gene>